<dbReference type="Proteomes" id="UP000246121">
    <property type="component" value="Unassembled WGS sequence"/>
</dbReference>
<sequence length="199" mass="19582">MTTLTMTTCRLLYALLVLALCCCSSVCATKGSGDPNKDSGSATAQPQEAGGAGLTNPSMKSSLTDPTDASPKPENPDGEELAPAGNSGTGGPETIPKAKPGASDGSGLSGGSANPDAASSSVTASVSAQSQMENAPTTTTTTTTKAPSTTTTTTTEAPTTTTTRAPSLLREIDGSLSSSAWVCFPLLLAASALAYTAVG</sequence>
<evidence type="ECO:0000313" key="3">
    <source>
        <dbReference type="EMBL" id="PWU86006.1"/>
    </source>
</evidence>
<comment type="caution">
    <text evidence="3">The sequence shown here is derived from an EMBL/GenBank/DDBJ whole genome shotgun (WGS) entry which is preliminary data.</text>
</comment>
<feature type="signal peptide" evidence="2">
    <location>
        <begin position="1"/>
        <end position="28"/>
    </location>
</feature>
<evidence type="ECO:0000256" key="1">
    <source>
        <dbReference type="SAM" id="MobiDB-lite"/>
    </source>
</evidence>
<dbReference type="Pfam" id="PF01456">
    <property type="entry name" value="Mucin"/>
    <property type="match status" value="1"/>
</dbReference>
<feature type="region of interest" description="Disordered" evidence="1">
    <location>
        <begin position="31"/>
        <end position="166"/>
    </location>
</feature>
<dbReference type="VEuPathDB" id="TriTrypDB:TcBrA4_0165700"/>
<name>A0A2V2US11_TRYCR</name>
<dbReference type="EMBL" id="PRFA01000136">
    <property type="protein sequence ID" value="PWU86006.1"/>
    <property type="molecule type" value="Genomic_DNA"/>
</dbReference>
<dbReference type="InterPro" id="IPR000458">
    <property type="entry name" value="Tryp_mucin"/>
</dbReference>
<reference evidence="3 4" key="1">
    <citation type="journal article" date="2018" name="Microb. Genom.">
        <title>Expanding an expanded genome: long-read sequencing of Trypanosoma cruzi.</title>
        <authorList>
            <person name="Berna L."/>
            <person name="Rodriguez M."/>
            <person name="Chiribao M.L."/>
            <person name="Parodi-Talice A."/>
            <person name="Pita S."/>
            <person name="Rijo G."/>
            <person name="Alvarez-Valin F."/>
            <person name="Robello C."/>
        </authorList>
    </citation>
    <scope>NUCLEOTIDE SEQUENCE [LARGE SCALE GENOMIC DNA]</scope>
    <source>
        <strain evidence="3 4">Dm28c</strain>
    </source>
</reference>
<evidence type="ECO:0000256" key="2">
    <source>
        <dbReference type="SAM" id="SignalP"/>
    </source>
</evidence>
<keyword evidence="2" id="KW-0732">Signal</keyword>
<dbReference type="VEuPathDB" id="TriTrypDB:BCY84_02154"/>
<evidence type="ECO:0000313" key="4">
    <source>
        <dbReference type="Proteomes" id="UP000246121"/>
    </source>
</evidence>
<organism evidence="3 4">
    <name type="scientific">Trypanosoma cruzi</name>
    <dbReference type="NCBI Taxonomy" id="5693"/>
    <lineage>
        <taxon>Eukaryota</taxon>
        <taxon>Discoba</taxon>
        <taxon>Euglenozoa</taxon>
        <taxon>Kinetoplastea</taxon>
        <taxon>Metakinetoplastina</taxon>
        <taxon>Trypanosomatida</taxon>
        <taxon>Trypanosomatidae</taxon>
        <taxon>Trypanosoma</taxon>
        <taxon>Schizotrypanum</taxon>
    </lineage>
</organism>
<feature type="compositionally biased region" description="Polar residues" evidence="1">
    <location>
        <begin position="55"/>
        <end position="67"/>
    </location>
</feature>
<dbReference type="VEuPathDB" id="TriTrypDB:C4B63_136g10"/>
<gene>
    <name evidence="3" type="ORF">C4B63_136g10</name>
</gene>
<accession>A0A2V2US11</accession>
<dbReference type="AlphaFoldDB" id="A0A2V2US11"/>
<feature type="chain" id="PRO_5016044539" evidence="2">
    <location>
        <begin position="29"/>
        <end position="199"/>
    </location>
</feature>
<proteinExistence type="predicted"/>
<protein>
    <submittedName>
        <fullName evidence="3">Putative mucin TcMUCII</fullName>
    </submittedName>
</protein>
<feature type="compositionally biased region" description="Low complexity" evidence="1">
    <location>
        <begin position="101"/>
        <end position="166"/>
    </location>
</feature>